<keyword evidence="6" id="KW-0915">Sodium</keyword>
<name>A0A0M0KDJ8_9EUKA</name>
<keyword evidence="7" id="KW-0406">Ion transport</keyword>
<feature type="region of interest" description="Disordered" evidence="10">
    <location>
        <begin position="446"/>
        <end position="475"/>
    </location>
</feature>
<keyword evidence="4 11" id="KW-0812">Transmembrane</keyword>
<reference evidence="14" key="1">
    <citation type="journal article" date="2015" name="PLoS Genet.">
        <title>Genome Sequence and Transcriptome Analyses of Chrysochromulina tobin: Metabolic Tools for Enhanced Algal Fitness in the Prominent Order Prymnesiales (Haptophyceae).</title>
        <authorList>
            <person name="Hovde B.T."/>
            <person name="Deodato C.R."/>
            <person name="Hunsperger H.M."/>
            <person name="Ryken S.A."/>
            <person name="Yost W."/>
            <person name="Jha R.K."/>
            <person name="Patterson J."/>
            <person name="Monnat R.J. Jr."/>
            <person name="Barlow S.B."/>
            <person name="Starkenburg S.R."/>
            <person name="Cattolico R.A."/>
        </authorList>
    </citation>
    <scope>NUCLEOTIDE SEQUENCE</scope>
    <source>
        <strain evidence="14">CCMP291</strain>
    </source>
</reference>
<evidence type="ECO:0000313" key="14">
    <source>
        <dbReference type="Proteomes" id="UP000037460"/>
    </source>
</evidence>
<dbReference type="GO" id="GO:1902600">
    <property type="term" value="P:proton transmembrane transport"/>
    <property type="evidence" value="ECO:0007669"/>
    <property type="project" value="InterPro"/>
</dbReference>
<evidence type="ECO:0000256" key="1">
    <source>
        <dbReference type="ARBA" id="ARBA00004141"/>
    </source>
</evidence>
<dbReference type="OrthoDB" id="1288932at2759"/>
<evidence type="ECO:0000256" key="2">
    <source>
        <dbReference type="ARBA" id="ARBA00022448"/>
    </source>
</evidence>
<evidence type="ECO:0000256" key="4">
    <source>
        <dbReference type="ARBA" id="ARBA00022692"/>
    </source>
</evidence>
<gene>
    <name evidence="13" type="ORF">Ctob_014421</name>
</gene>
<keyword evidence="3" id="KW-0050">Antiport</keyword>
<comment type="subcellular location">
    <subcellularLocation>
        <location evidence="1">Membrane</location>
        <topology evidence="1">Multi-pass membrane protein</topology>
    </subcellularLocation>
</comment>
<keyword evidence="5 11" id="KW-1133">Transmembrane helix</keyword>
<evidence type="ECO:0000313" key="13">
    <source>
        <dbReference type="EMBL" id="KOO36468.1"/>
    </source>
</evidence>
<feature type="transmembrane region" description="Helical" evidence="11">
    <location>
        <begin position="167"/>
        <end position="189"/>
    </location>
</feature>
<keyword evidence="8 11" id="KW-0472">Membrane</keyword>
<feature type="transmembrane region" description="Helical" evidence="11">
    <location>
        <begin position="25"/>
        <end position="43"/>
    </location>
</feature>
<evidence type="ECO:0000256" key="9">
    <source>
        <dbReference type="ARBA" id="ARBA00023201"/>
    </source>
</evidence>
<dbReference type="InterPro" id="IPR006153">
    <property type="entry name" value="Cation/H_exchanger_TM"/>
</dbReference>
<feature type="transmembrane region" description="Helical" evidence="11">
    <location>
        <begin position="135"/>
        <end position="155"/>
    </location>
</feature>
<feature type="transmembrane region" description="Helical" evidence="11">
    <location>
        <begin position="209"/>
        <end position="228"/>
    </location>
</feature>
<organism evidence="13 14">
    <name type="scientific">Chrysochromulina tobinii</name>
    <dbReference type="NCBI Taxonomy" id="1460289"/>
    <lineage>
        <taxon>Eukaryota</taxon>
        <taxon>Haptista</taxon>
        <taxon>Haptophyta</taxon>
        <taxon>Prymnesiophyceae</taxon>
        <taxon>Prymnesiales</taxon>
        <taxon>Chrysochromulinaceae</taxon>
        <taxon>Chrysochromulina</taxon>
    </lineage>
</organism>
<comment type="caution">
    <text evidence="13">The sequence shown here is derived from an EMBL/GenBank/DDBJ whole genome shotgun (WGS) entry which is preliminary data.</text>
</comment>
<evidence type="ECO:0000256" key="7">
    <source>
        <dbReference type="ARBA" id="ARBA00023065"/>
    </source>
</evidence>
<dbReference type="PANTHER" id="PTHR43562:SF3">
    <property type="entry name" value="SODIUM ION_PROTON EXCHANGER (EUROFUNG)"/>
    <property type="match status" value="1"/>
</dbReference>
<evidence type="ECO:0000259" key="12">
    <source>
        <dbReference type="Pfam" id="PF00999"/>
    </source>
</evidence>
<protein>
    <recommendedName>
        <fullName evidence="12">Cation/H+ exchanger transmembrane domain-containing protein</fullName>
    </recommendedName>
</protein>
<evidence type="ECO:0000256" key="6">
    <source>
        <dbReference type="ARBA" id="ARBA00023053"/>
    </source>
</evidence>
<dbReference type="AlphaFoldDB" id="A0A0M0KDJ8"/>
<feature type="transmembrane region" description="Helical" evidence="11">
    <location>
        <begin position="106"/>
        <end position="129"/>
    </location>
</feature>
<keyword evidence="2" id="KW-0813">Transport</keyword>
<dbReference type="Proteomes" id="UP000037460">
    <property type="component" value="Unassembled WGS sequence"/>
</dbReference>
<sequence length="616" mass="64966">MASNVSCGASSLDDAIEDDANEFHHILWIVFFITLVWVTGKCFHRIGCPALVGEIVVGGLLGPNFANVVPEHHALVLYGEVGLMLLVIEAGLDVDLEMLRLLGLRGLGVAISGSLAPLAIATALSIGVLGLSWRSALAVGCTLAPTSMGVALNVLKRGKVLNTPTGQLVISAAVLDDIIALILLSELQALDDASAMSLLRPIVSSVKRLMQWLLRIFFAATIAFAVPINEFASLEVLKGAAILSVAVLGKIATGLWAMPLNWGQFWTVGLAMSAWGEFAFVVATTARSAGLLDQRAFASVILAVVLSILVSPVLLRLVINRNHRTAVALIEGASARSRASLATGAKSLGAGSAAVPVHFQLRTVSAPTWGLNGRLFEALSAEKLIILDFRSQHDEERRQVTNELFVGDPSVLVPATLQLDEQAEARVQRRVGALLGVLRTLFTDGGTRGSSNGTHASGDTALNGKHASGDTALNGTHASGDMPVAIVSPSAELVIVVGDICTVAGLSQRTDLNGTKARVVAHDAIKGLWHVLIDGQTSKVALRPENLTAYSENLKPPLSKVEWAPASGLHAEEDEGWLASGYKAQRVSLGLDGFVAESRDMRARQKSQRGSEATHT</sequence>
<feature type="transmembrane region" description="Helical" evidence="11">
    <location>
        <begin position="240"/>
        <end position="258"/>
    </location>
</feature>
<evidence type="ECO:0000256" key="3">
    <source>
        <dbReference type="ARBA" id="ARBA00022449"/>
    </source>
</evidence>
<dbReference type="InterPro" id="IPR038770">
    <property type="entry name" value="Na+/solute_symporter_sf"/>
</dbReference>
<evidence type="ECO:0000256" key="11">
    <source>
        <dbReference type="SAM" id="Phobius"/>
    </source>
</evidence>
<keyword evidence="9" id="KW-0739">Sodium transport</keyword>
<feature type="domain" description="Cation/H+ exchanger transmembrane" evidence="12">
    <location>
        <begin position="35"/>
        <end position="191"/>
    </location>
</feature>
<evidence type="ECO:0000256" key="10">
    <source>
        <dbReference type="SAM" id="MobiDB-lite"/>
    </source>
</evidence>
<keyword evidence="14" id="KW-1185">Reference proteome</keyword>
<accession>A0A0M0KDJ8</accession>
<evidence type="ECO:0000256" key="8">
    <source>
        <dbReference type="ARBA" id="ARBA00023136"/>
    </source>
</evidence>
<dbReference type="GO" id="GO:0015297">
    <property type="term" value="F:antiporter activity"/>
    <property type="evidence" value="ECO:0007669"/>
    <property type="project" value="UniProtKB-KW"/>
</dbReference>
<dbReference type="Pfam" id="PF00999">
    <property type="entry name" value="Na_H_Exchanger"/>
    <property type="match status" value="1"/>
</dbReference>
<proteinExistence type="predicted"/>
<dbReference type="GO" id="GO:0016020">
    <property type="term" value="C:membrane"/>
    <property type="evidence" value="ECO:0007669"/>
    <property type="project" value="UniProtKB-SubCell"/>
</dbReference>
<dbReference type="PANTHER" id="PTHR43562">
    <property type="entry name" value="NAPA-TYPE SODIUM/HYDROGEN ANTIPORTER"/>
    <property type="match status" value="1"/>
</dbReference>
<feature type="transmembrane region" description="Helical" evidence="11">
    <location>
        <begin position="264"/>
        <end position="284"/>
    </location>
</feature>
<dbReference type="Gene3D" id="1.20.1530.20">
    <property type="match status" value="2"/>
</dbReference>
<evidence type="ECO:0000256" key="5">
    <source>
        <dbReference type="ARBA" id="ARBA00022989"/>
    </source>
</evidence>
<dbReference type="GO" id="GO:0006814">
    <property type="term" value="P:sodium ion transport"/>
    <property type="evidence" value="ECO:0007669"/>
    <property type="project" value="UniProtKB-KW"/>
</dbReference>
<feature type="transmembrane region" description="Helical" evidence="11">
    <location>
        <begin position="296"/>
        <end position="319"/>
    </location>
</feature>
<dbReference type="EMBL" id="JWZX01000617">
    <property type="protein sequence ID" value="KOO36468.1"/>
    <property type="molecule type" value="Genomic_DNA"/>
</dbReference>